<name>A0AAW3YPT3_9GAMM</name>
<dbReference type="AlphaFoldDB" id="A0AAW3YPT3"/>
<accession>A0AAW3YPT3</accession>
<dbReference type="EMBL" id="JACXBF010000128">
    <property type="protein sequence ID" value="MBD2800045.1"/>
    <property type="molecule type" value="Genomic_DNA"/>
</dbReference>
<sequence>MGLDIHVTTVNQDIIHIVMSELLHADIFSSSASWRQSKTLKKISDYYKTDCLLKSNEAISFCHELSEMKNKITDRKDELNNILNKLKDK</sequence>
<organism evidence="1">
    <name type="scientific">Xenorhabdus szentirmaii</name>
    <dbReference type="NCBI Taxonomy" id="290112"/>
    <lineage>
        <taxon>Bacteria</taxon>
        <taxon>Pseudomonadati</taxon>
        <taxon>Pseudomonadota</taxon>
        <taxon>Gammaproteobacteria</taxon>
        <taxon>Enterobacterales</taxon>
        <taxon>Morganellaceae</taxon>
        <taxon>Xenorhabdus</taxon>
    </lineage>
</organism>
<reference evidence="1" key="2">
    <citation type="journal article" date="2024" name="Toxins">
        <title>Genome Sequence Analysis of Native Xenorhabdus Strains Isolated from Entomopathogenic Nematodes in Argentina.</title>
        <authorList>
            <person name="Palma L."/>
            <person name="Frizzo L."/>
            <person name="Kaiser S."/>
            <person name="Berry C."/>
            <person name="Caballero P."/>
            <person name="Bode H.B."/>
            <person name="Del Valle E.E."/>
        </authorList>
    </citation>
    <scope>NUCLEOTIDE SEQUENCE</scope>
    <source>
        <strain evidence="1">M</strain>
    </source>
</reference>
<comment type="caution">
    <text evidence="1">The sequence shown here is derived from an EMBL/GenBank/DDBJ whole genome shotgun (WGS) entry which is preliminary data.</text>
</comment>
<dbReference type="Proteomes" id="UP001193920">
    <property type="component" value="Unassembled WGS sequence"/>
</dbReference>
<protein>
    <submittedName>
        <fullName evidence="1">Uncharacterized protein</fullName>
    </submittedName>
</protein>
<gene>
    <name evidence="1" type="ORF">ID854_06125</name>
</gene>
<proteinExistence type="predicted"/>
<reference evidence="1" key="1">
    <citation type="submission" date="2020-09" db="EMBL/GenBank/DDBJ databases">
        <authorList>
            <person name="Palma L."/>
            <person name="Caballero P."/>
            <person name="Berry C."/>
            <person name="Del Valle E."/>
        </authorList>
    </citation>
    <scope>NUCLEOTIDE SEQUENCE</scope>
    <source>
        <strain evidence="1">M</strain>
    </source>
</reference>
<evidence type="ECO:0000313" key="1">
    <source>
        <dbReference type="EMBL" id="MBD2800045.1"/>
    </source>
</evidence>